<organism evidence="7 8">
    <name type="scientific">Candidatus Pseudothioglobus singularis PS1</name>
    <dbReference type="NCBI Taxonomy" id="1125411"/>
    <lineage>
        <taxon>Bacteria</taxon>
        <taxon>Pseudomonadati</taxon>
        <taxon>Pseudomonadota</taxon>
        <taxon>Gammaproteobacteria</taxon>
        <taxon>Candidatus Pseudothioglobaceae</taxon>
        <taxon>Candidatus Pseudothioglobus</taxon>
    </lineage>
</organism>
<keyword evidence="5 6" id="KW-0663">Pyridoxal phosphate</keyword>
<keyword evidence="4 7" id="KW-0808">Transferase</keyword>
<dbReference type="InterPro" id="IPR015422">
    <property type="entry name" value="PyrdxlP-dep_Trfase_small"/>
</dbReference>
<reference evidence="7 8" key="1">
    <citation type="journal article" date="2015" name="Genome Announc.">
        <title>Genome Sequence of 'Candidatus Thioglobus singularis' Strain PS1, a Mixotroph from the SUP05 Clade of Marine Gammaproteobacteria.</title>
        <authorList>
            <person name="Marshall K.T."/>
            <person name="Morris R.M."/>
        </authorList>
    </citation>
    <scope>NUCLEOTIDE SEQUENCE [LARGE SCALE GENOMIC DNA]</scope>
    <source>
        <strain evidence="7 8">PS1</strain>
    </source>
</reference>
<dbReference type="Gene3D" id="3.40.640.10">
    <property type="entry name" value="Type I PLP-dependent aspartate aminotransferase-like (Major domain)"/>
    <property type="match status" value="1"/>
</dbReference>
<proteinExistence type="inferred from homology"/>
<dbReference type="InterPro" id="IPR015424">
    <property type="entry name" value="PyrdxlP-dep_Trfase"/>
</dbReference>
<dbReference type="PIRSF" id="PIRSF000521">
    <property type="entry name" value="Transaminase_4ab_Lys_Orn"/>
    <property type="match status" value="1"/>
</dbReference>
<dbReference type="PANTHER" id="PTHR11986:SF79">
    <property type="entry name" value="ACETYLORNITHINE AMINOTRANSFERASE, MITOCHONDRIAL"/>
    <property type="match status" value="1"/>
</dbReference>
<dbReference type="CDD" id="cd00610">
    <property type="entry name" value="OAT_like"/>
    <property type="match status" value="1"/>
</dbReference>
<dbReference type="InterPro" id="IPR050103">
    <property type="entry name" value="Class-III_PLP-dep_AT"/>
</dbReference>
<dbReference type="GO" id="GO:0030170">
    <property type="term" value="F:pyridoxal phosphate binding"/>
    <property type="evidence" value="ECO:0007669"/>
    <property type="project" value="InterPro"/>
</dbReference>
<accession>A0A0M5KTQ4</accession>
<evidence type="ECO:0000256" key="5">
    <source>
        <dbReference type="ARBA" id="ARBA00022898"/>
    </source>
</evidence>
<keyword evidence="3" id="KW-0028">Amino-acid biosynthesis</keyword>
<dbReference type="AlphaFoldDB" id="A0A0M5KTQ4"/>
<dbReference type="KEGG" id="tsn:W908_03600"/>
<dbReference type="GO" id="GO:0008483">
    <property type="term" value="F:transaminase activity"/>
    <property type="evidence" value="ECO:0007669"/>
    <property type="project" value="UniProtKB-KW"/>
</dbReference>
<dbReference type="OrthoDB" id="9801052at2"/>
<protein>
    <submittedName>
        <fullName evidence="7">Acetylornithine aminotransferase</fullName>
    </submittedName>
</protein>
<gene>
    <name evidence="7" type="ORF">W908_03600</name>
</gene>
<evidence type="ECO:0000256" key="4">
    <source>
        <dbReference type="ARBA" id="ARBA00022679"/>
    </source>
</evidence>
<dbReference type="EMBL" id="CP006911">
    <property type="protein sequence ID" value="ALE01736.1"/>
    <property type="molecule type" value="Genomic_DNA"/>
</dbReference>
<dbReference type="NCBIfam" id="NF002325">
    <property type="entry name" value="PRK01278.1"/>
    <property type="match status" value="1"/>
</dbReference>
<sequence>MSNLMSNYSPLEVTFVKGEGCWLTDTKGDQYLDALSGIGVVNLGHCHPVITKNLIDQSQQLLHTSNVYRIGNQEKLAKELCTLAKMDKVFFSNSGAEANEAAIKIVRLFARSKDIEKPVILTANQGFHGRTMATLSATGQSKVQAGFAPLMSEFIHVNYDDIEAISDYQSNANVVAVMVEPIQGEAGIIIPKNDYLNKVQELCNKNGWLLILDGVQSCMGRTGKLFAHEHNQITPDILCLAKGLGNGVPIGACLAKGVASKMLTPGTHGSTFGGNPLVTSAALGVLDVFQNTNVLENVNKMSEYFRSEFDNKIKNNIAVKELRIKGLMIGIGLDSNIIDCSQLVKKALKDNLLINVTGTTIRMLPPLIITKEEIDILISKLIKLIST</sequence>
<dbReference type="PATRIC" id="fig|1125411.7.peg.702"/>
<dbReference type="STRING" id="1125411.W908_03600"/>
<comment type="similarity">
    <text evidence="6">Belongs to the class-III pyridoxal-phosphate-dependent aminotransferase family.</text>
</comment>
<evidence type="ECO:0000256" key="6">
    <source>
        <dbReference type="RuleBase" id="RU003560"/>
    </source>
</evidence>
<dbReference type="GO" id="GO:0042802">
    <property type="term" value="F:identical protein binding"/>
    <property type="evidence" value="ECO:0007669"/>
    <property type="project" value="TreeGrafter"/>
</dbReference>
<comment type="cofactor">
    <cofactor evidence="1">
        <name>pyridoxal 5'-phosphate</name>
        <dbReference type="ChEBI" id="CHEBI:597326"/>
    </cofactor>
</comment>
<evidence type="ECO:0000313" key="8">
    <source>
        <dbReference type="Proteomes" id="UP000068905"/>
    </source>
</evidence>
<dbReference type="Pfam" id="PF00202">
    <property type="entry name" value="Aminotran_3"/>
    <property type="match status" value="1"/>
</dbReference>
<dbReference type="InterPro" id="IPR015421">
    <property type="entry name" value="PyrdxlP-dep_Trfase_major"/>
</dbReference>
<dbReference type="Gene3D" id="3.90.1150.10">
    <property type="entry name" value="Aspartate Aminotransferase, domain 1"/>
    <property type="match status" value="1"/>
</dbReference>
<dbReference type="SUPFAM" id="SSF53383">
    <property type="entry name" value="PLP-dependent transferases"/>
    <property type="match status" value="1"/>
</dbReference>
<evidence type="ECO:0000256" key="2">
    <source>
        <dbReference type="ARBA" id="ARBA00022576"/>
    </source>
</evidence>
<evidence type="ECO:0000256" key="3">
    <source>
        <dbReference type="ARBA" id="ARBA00022605"/>
    </source>
</evidence>
<name>A0A0M5KTQ4_9GAMM</name>
<evidence type="ECO:0000313" key="7">
    <source>
        <dbReference type="EMBL" id="ALE01736.1"/>
    </source>
</evidence>
<dbReference type="PANTHER" id="PTHR11986">
    <property type="entry name" value="AMINOTRANSFERASE CLASS III"/>
    <property type="match status" value="1"/>
</dbReference>
<dbReference type="RefSeq" id="WP_020027689.1">
    <property type="nucleotide sequence ID" value="NZ_CP006911.1"/>
</dbReference>
<dbReference type="FunFam" id="3.40.640.10:FF:000004">
    <property type="entry name" value="Acetylornithine aminotransferase"/>
    <property type="match status" value="1"/>
</dbReference>
<keyword evidence="2 7" id="KW-0032">Aminotransferase</keyword>
<dbReference type="NCBIfam" id="TIGR00707">
    <property type="entry name" value="argD"/>
    <property type="match status" value="1"/>
</dbReference>
<evidence type="ECO:0000256" key="1">
    <source>
        <dbReference type="ARBA" id="ARBA00001933"/>
    </source>
</evidence>
<dbReference type="InterPro" id="IPR004636">
    <property type="entry name" value="AcOrn/SuccOrn_fam"/>
</dbReference>
<dbReference type="Proteomes" id="UP000068905">
    <property type="component" value="Chromosome"/>
</dbReference>
<dbReference type="InterPro" id="IPR005814">
    <property type="entry name" value="Aminotrans_3"/>
</dbReference>
<keyword evidence="8" id="KW-1185">Reference proteome</keyword>
<dbReference type="GO" id="GO:0006526">
    <property type="term" value="P:L-arginine biosynthetic process"/>
    <property type="evidence" value="ECO:0007669"/>
    <property type="project" value="UniProtKB-ARBA"/>
</dbReference>